<keyword evidence="1" id="KW-1133">Transmembrane helix</keyword>
<dbReference type="SUPFAM" id="SSF56300">
    <property type="entry name" value="Metallo-dependent phosphatases"/>
    <property type="match status" value="1"/>
</dbReference>
<keyword evidence="1" id="KW-0812">Transmembrane</keyword>
<keyword evidence="1" id="KW-0472">Membrane</keyword>
<evidence type="ECO:0000313" key="4">
    <source>
        <dbReference type="Proteomes" id="UP000824201"/>
    </source>
</evidence>
<accession>A0A9D1JDE4</accession>
<feature type="domain" description="Calcineurin-like phosphoesterase" evidence="2">
    <location>
        <begin position="157"/>
        <end position="339"/>
    </location>
</feature>
<reference evidence="3" key="1">
    <citation type="submission" date="2020-10" db="EMBL/GenBank/DDBJ databases">
        <authorList>
            <person name="Gilroy R."/>
        </authorList>
    </citation>
    <scope>NUCLEOTIDE SEQUENCE</scope>
    <source>
        <strain evidence="3">ChiW13-3771</strain>
    </source>
</reference>
<evidence type="ECO:0000259" key="2">
    <source>
        <dbReference type="Pfam" id="PF00149"/>
    </source>
</evidence>
<organism evidence="3 4">
    <name type="scientific">Candidatus Fimimorpha faecalis</name>
    <dbReference type="NCBI Taxonomy" id="2840824"/>
    <lineage>
        <taxon>Bacteria</taxon>
        <taxon>Bacillati</taxon>
        <taxon>Bacillota</taxon>
        <taxon>Clostridia</taxon>
        <taxon>Eubacteriales</taxon>
        <taxon>Candidatus Fimimorpha</taxon>
    </lineage>
</organism>
<dbReference type="InterPro" id="IPR004843">
    <property type="entry name" value="Calcineurin-like_PHP"/>
</dbReference>
<dbReference type="PANTHER" id="PTHR31302:SF0">
    <property type="entry name" value="TRANSMEMBRANE PROTEIN WITH METALLOPHOSPHOESTERASE DOMAIN"/>
    <property type="match status" value="1"/>
</dbReference>
<reference evidence="3" key="2">
    <citation type="journal article" date="2021" name="PeerJ">
        <title>Extensive microbial diversity within the chicken gut microbiome revealed by metagenomics and culture.</title>
        <authorList>
            <person name="Gilroy R."/>
            <person name="Ravi A."/>
            <person name="Getino M."/>
            <person name="Pursley I."/>
            <person name="Horton D.L."/>
            <person name="Alikhan N.F."/>
            <person name="Baker D."/>
            <person name="Gharbi K."/>
            <person name="Hall N."/>
            <person name="Watson M."/>
            <person name="Adriaenssens E.M."/>
            <person name="Foster-Nyarko E."/>
            <person name="Jarju S."/>
            <person name="Secka A."/>
            <person name="Antonio M."/>
            <person name="Oren A."/>
            <person name="Chaudhuri R.R."/>
            <person name="La Ragione R."/>
            <person name="Hildebrand F."/>
            <person name="Pallen M.J."/>
        </authorList>
    </citation>
    <scope>NUCLEOTIDE SEQUENCE</scope>
    <source>
        <strain evidence="3">ChiW13-3771</strain>
    </source>
</reference>
<dbReference type="InterPro" id="IPR029052">
    <property type="entry name" value="Metallo-depent_PP-like"/>
</dbReference>
<dbReference type="CDD" id="cd07385">
    <property type="entry name" value="MPP_YkuE_C"/>
    <property type="match status" value="1"/>
</dbReference>
<dbReference type="GO" id="GO:0016787">
    <property type="term" value="F:hydrolase activity"/>
    <property type="evidence" value="ECO:0007669"/>
    <property type="project" value="InterPro"/>
</dbReference>
<proteinExistence type="predicted"/>
<feature type="transmembrane region" description="Helical" evidence="1">
    <location>
        <begin position="111"/>
        <end position="132"/>
    </location>
</feature>
<feature type="transmembrane region" description="Helical" evidence="1">
    <location>
        <begin position="38"/>
        <end position="58"/>
    </location>
</feature>
<feature type="transmembrane region" description="Helical" evidence="1">
    <location>
        <begin position="70"/>
        <end position="91"/>
    </location>
</feature>
<dbReference type="EMBL" id="DVHN01000108">
    <property type="protein sequence ID" value="HIR88997.1"/>
    <property type="molecule type" value="Genomic_DNA"/>
</dbReference>
<dbReference type="Pfam" id="PF00149">
    <property type="entry name" value="Metallophos"/>
    <property type="match status" value="1"/>
</dbReference>
<comment type="caution">
    <text evidence="3">The sequence shown here is derived from an EMBL/GenBank/DDBJ whole genome shotgun (WGS) entry which is preliminary data.</text>
</comment>
<dbReference type="InterPro" id="IPR051158">
    <property type="entry name" value="Metallophosphoesterase_sf"/>
</dbReference>
<gene>
    <name evidence="3" type="ORF">IAC96_08620</name>
</gene>
<evidence type="ECO:0000256" key="1">
    <source>
        <dbReference type="SAM" id="Phobius"/>
    </source>
</evidence>
<dbReference type="AlphaFoldDB" id="A0A9D1JDE4"/>
<dbReference type="PANTHER" id="PTHR31302">
    <property type="entry name" value="TRANSMEMBRANE PROTEIN WITH METALLOPHOSPHOESTERASE DOMAIN-RELATED"/>
    <property type="match status" value="1"/>
</dbReference>
<dbReference type="Proteomes" id="UP000824201">
    <property type="component" value="Unassembled WGS sequence"/>
</dbReference>
<evidence type="ECO:0000313" key="3">
    <source>
        <dbReference type="EMBL" id="HIR88997.1"/>
    </source>
</evidence>
<dbReference type="Gene3D" id="3.60.21.10">
    <property type="match status" value="1"/>
</dbReference>
<sequence length="396" mass="44604">MIFLILVPLYLLVNYYIIRRSLKWMGNFTKLLTKKWFIIPYLIIYIFASTSMLVAFWLPASPFQRFMKVLSNNWLGTMLFALLFIGIADLGKWIGKHTGLLSKQTINSKRVFAVTGSVVMILVIGISTYGVFHAQKLKKTVYEVNIAKDGGKIEQLNVALIADLHLGYNVGVRQVERMVAMLNELQPDLVCIAGDIFDNDYDALDDPERLKELLRSIQTKYGVYACYGNHDVKESLLAGFQVSHSEKKVSDDRMDQFLAEANIRLLNDETILIDDSFYLIGRLDCKNPGKTADVRKTPEQLTQNLDKTKPILVMDHQPAQLQELADAGVDVDLSGHTHDGQIFPGNLTTRLFWENACGQIQKGTMHSIVTSGVGLWGPNMRIGTDAEVVQVQINME</sequence>
<name>A0A9D1JDE4_9FIRM</name>
<protein>
    <submittedName>
        <fullName evidence="3">Metallophosphoesterase</fullName>
    </submittedName>
</protein>